<gene>
    <name evidence="3" type="ORF">POTOM_001753</name>
    <name evidence="2" type="ORF">POTOM_053363</name>
</gene>
<dbReference type="PANTHER" id="PTHR33710">
    <property type="entry name" value="BNAC02G09200D PROTEIN"/>
    <property type="match status" value="1"/>
</dbReference>
<comment type="caution">
    <text evidence="2">The sequence shown here is derived from an EMBL/GenBank/DDBJ whole genome shotgun (WGS) entry which is preliminary data.</text>
</comment>
<dbReference type="OrthoDB" id="851867at2759"/>
<organism evidence="2 4">
    <name type="scientific">Populus tomentosa</name>
    <name type="common">Chinese white poplar</name>
    <dbReference type="NCBI Taxonomy" id="118781"/>
    <lineage>
        <taxon>Eukaryota</taxon>
        <taxon>Viridiplantae</taxon>
        <taxon>Streptophyta</taxon>
        <taxon>Embryophyta</taxon>
        <taxon>Tracheophyta</taxon>
        <taxon>Spermatophyta</taxon>
        <taxon>Magnoliopsida</taxon>
        <taxon>eudicotyledons</taxon>
        <taxon>Gunneridae</taxon>
        <taxon>Pentapetalae</taxon>
        <taxon>rosids</taxon>
        <taxon>fabids</taxon>
        <taxon>Malpighiales</taxon>
        <taxon>Salicaceae</taxon>
        <taxon>Saliceae</taxon>
        <taxon>Populus</taxon>
    </lineage>
</organism>
<dbReference type="EMBL" id="JAAWWB010000001">
    <property type="protein sequence ID" value="KAG6792601.1"/>
    <property type="molecule type" value="Genomic_DNA"/>
</dbReference>
<proteinExistence type="predicted"/>
<dbReference type="InterPro" id="IPR005135">
    <property type="entry name" value="Endo/exonuclease/phosphatase"/>
</dbReference>
<dbReference type="Pfam" id="PF03372">
    <property type="entry name" value="Exo_endo_phos"/>
    <property type="match status" value="1"/>
</dbReference>
<evidence type="ECO:0000313" key="4">
    <source>
        <dbReference type="Proteomes" id="UP000886885"/>
    </source>
</evidence>
<evidence type="ECO:0000313" key="3">
    <source>
        <dbReference type="EMBL" id="KAG6792601.1"/>
    </source>
</evidence>
<dbReference type="Proteomes" id="UP000886885">
    <property type="component" value="Chromosome 17A"/>
</dbReference>
<accession>A0A8X8BZE4</accession>
<reference evidence="2" key="1">
    <citation type="journal article" date="2020" name="bioRxiv">
        <title>Hybrid origin of Populus tomentosa Carr. identified through genome sequencing and phylogenomic analysis.</title>
        <authorList>
            <person name="An X."/>
            <person name="Gao K."/>
            <person name="Chen Z."/>
            <person name="Li J."/>
            <person name="Yang X."/>
            <person name="Yang X."/>
            <person name="Zhou J."/>
            <person name="Guo T."/>
            <person name="Zhao T."/>
            <person name="Huang S."/>
            <person name="Miao D."/>
            <person name="Khan W.U."/>
            <person name="Rao P."/>
            <person name="Ye M."/>
            <person name="Lei B."/>
            <person name="Liao W."/>
            <person name="Wang J."/>
            <person name="Ji L."/>
            <person name="Li Y."/>
            <person name="Guo B."/>
            <person name="Mustafa N.S."/>
            <person name="Li S."/>
            <person name="Yun Q."/>
            <person name="Keller S.R."/>
            <person name="Mao J."/>
            <person name="Zhang R."/>
            <person name="Strauss S.H."/>
        </authorList>
    </citation>
    <scope>NUCLEOTIDE SEQUENCE</scope>
    <source>
        <strain evidence="2">GM15</strain>
        <tissue evidence="2">Leaf</tissue>
    </source>
</reference>
<protein>
    <recommendedName>
        <fullName evidence="1">Endonuclease/exonuclease/phosphatase domain-containing protein</fullName>
    </recommendedName>
</protein>
<sequence>MGSIIVWNVCGLGGREKKRCLRNLGRKFNLHILGILETKLETLNDFTITAIWGRHPKAWYVVPSLGLSGGILCIWNPNLFCVSGCSVAMNGRVLHIEGTFTRSNLDCLVSFVYAPNIGILKNELWTYLVTFRDSVSKPWCLAGDFNETFFPSDRKGGSQITSSMSRFKNCIDDCNLIELPLNGRKFTWSRGNAASRIDRIFLSGDWLQAFPSSSLFGLSKYSSDHRPLHLLLDHTNWGPKPFRFMNYWWLASDFRIMIQSFWSSIAVSKSGSRKMVPALKMLKERCRQWSKASVGNMNDRIEELELEADLMDRQNECRVLNIDELIRSKSIASQLKILYRAHESAWHQKSRIQWCKLGDKNTRFFHLAATTRQKKNQLACLEVDGKILSKPNEVKLAVFHFFRNLYSHQNRPRASCSKLEFSRLNSYMYLHSSASQMQAGSVASHVSWAPHRWKLGQSYNVEPYFAQYQLSVGFVERQILIYWGSFVLD</sequence>
<evidence type="ECO:0000259" key="1">
    <source>
        <dbReference type="Pfam" id="PF03372"/>
    </source>
</evidence>
<dbReference type="PANTHER" id="PTHR33710:SF64">
    <property type="entry name" value="ENDONUCLEASE_EXONUCLEASE_PHOSPHATASE DOMAIN-CONTAINING PROTEIN"/>
    <property type="match status" value="1"/>
</dbReference>
<dbReference type="Proteomes" id="UP000886885">
    <property type="component" value="Chromosome 1A"/>
</dbReference>
<keyword evidence="4" id="KW-1185">Reference proteome</keyword>
<dbReference type="EMBL" id="JAAWWB010000033">
    <property type="protein sequence ID" value="KAG6742491.1"/>
    <property type="molecule type" value="Genomic_DNA"/>
</dbReference>
<name>A0A8X8BZE4_POPTO</name>
<dbReference type="AlphaFoldDB" id="A0A8X8BZE4"/>
<dbReference type="GO" id="GO:0003824">
    <property type="term" value="F:catalytic activity"/>
    <property type="evidence" value="ECO:0007669"/>
    <property type="project" value="InterPro"/>
</dbReference>
<feature type="domain" description="Endonuclease/exonuclease/phosphatase" evidence="1">
    <location>
        <begin position="6"/>
        <end position="225"/>
    </location>
</feature>
<evidence type="ECO:0000313" key="2">
    <source>
        <dbReference type="EMBL" id="KAG6742491.1"/>
    </source>
</evidence>